<dbReference type="AlphaFoldDB" id="A0A0F3NR72"/>
<gene>
    <name evidence="2" type="ORF">NLO413_0801</name>
</gene>
<dbReference type="Pfam" id="PF01617">
    <property type="entry name" value="Surface_Ag_2"/>
    <property type="match status" value="1"/>
</dbReference>
<comment type="caution">
    <text evidence="2">The sequence shown here is derived from an EMBL/GenBank/DDBJ whole genome shotgun (WGS) entry which is preliminary data.</text>
</comment>
<dbReference type="EMBL" id="LANX01000001">
    <property type="protein sequence ID" value="KJV69409.1"/>
    <property type="molecule type" value="Genomic_DNA"/>
</dbReference>
<dbReference type="InterPro" id="IPR011250">
    <property type="entry name" value="OMP/PagP_B-barrel"/>
</dbReference>
<evidence type="ECO:0000259" key="1">
    <source>
        <dbReference type="Pfam" id="PF01617"/>
    </source>
</evidence>
<keyword evidence="3" id="KW-1185">Reference proteome</keyword>
<dbReference type="OrthoDB" id="7162674at2"/>
<feature type="domain" description="Msp4/OMP-like" evidence="1">
    <location>
        <begin position="32"/>
        <end position="278"/>
    </location>
</feature>
<evidence type="ECO:0000313" key="2">
    <source>
        <dbReference type="EMBL" id="KJV69409.1"/>
    </source>
</evidence>
<dbReference type="Gene3D" id="2.40.160.20">
    <property type="match status" value="1"/>
</dbReference>
<proteinExistence type="predicted"/>
<sequence length="280" mass="31911">MSYKKLRLVIFIIFCMIGEGFSVESFSQQGVNGSFYISGQYKPGISVFSNFYANETLPTSNTKGKYVYGLDVNYRYMVPGMTNSDFTRVLQDINYDNNLLGFAFSVGYYYYNNLRIEFECAFENFNPSQGNYKFENHQYFAVPYCTEARESSCVPLQTNKFVVLKNEGIFLGSGIVSICYDVMYNEGLYPYICGGAGVESVSFLKIKEPKFAYQAKFGMNYYVNSNVMIFCGGYYHGIAGNEYRRIPVYAYPDNSRTITDISAQLDTAYFGLEIGLRLLL</sequence>
<protein>
    <submittedName>
        <fullName evidence="2">Surface antigen family protein</fullName>
    </submittedName>
</protein>
<evidence type="ECO:0000313" key="3">
    <source>
        <dbReference type="Proteomes" id="UP000033562"/>
    </source>
</evidence>
<accession>A0A0F3NR72</accession>
<reference evidence="2 3" key="1">
    <citation type="submission" date="2015-02" db="EMBL/GenBank/DDBJ databases">
        <title>Genome Sequencing of Rickettsiales.</title>
        <authorList>
            <person name="Daugherty S.C."/>
            <person name="Su Q."/>
            <person name="Abolude K."/>
            <person name="Beier-Sexton M."/>
            <person name="Carlyon J.A."/>
            <person name="Carter R."/>
            <person name="Day N.P."/>
            <person name="Dumler S.J."/>
            <person name="Dyachenko V."/>
            <person name="Godinez A."/>
            <person name="Kurtti T.J."/>
            <person name="Lichay M."/>
            <person name="Mullins K.E."/>
            <person name="Ott S."/>
            <person name="Pappas-Brown V."/>
            <person name="Paris D.H."/>
            <person name="Patel P."/>
            <person name="Richards A.L."/>
            <person name="Sadzewicz L."/>
            <person name="Sears K."/>
            <person name="Seidman D."/>
            <person name="Sengamalay N."/>
            <person name="Stenos J."/>
            <person name="Tallon L.J."/>
            <person name="Vincent G."/>
            <person name="Fraser C.M."/>
            <person name="Munderloh U."/>
            <person name="Dunning-Hotopp J.C."/>
        </authorList>
    </citation>
    <scope>NUCLEOTIDE SEQUENCE [LARGE SCALE GENOMIC DNA]</scope>
    <source>
        <strain evidence="2 3">RAC413</strain>
    </source>
</reference>
<dbReference type="InterPro" id="IPR002566">
    <property type="entry name" value="Msp4_OMP-like"/>
</dbReference>
<dbReference type="STRING" id="1359163.NLO413_0801"/>
<dbReference type="Proteomes" id="UP000033562">
    <property type="component" value="Unassembled WGS sequence"/>
</dbReference>
<name>A0A0F3NR72_9RICK</name>
<dbReference type="SUPFAM" id="SSF56925">
    <property type="entry name" value="OMPA-like"/>
    <property type="match status" value="1"/>
</dbReference>
<dbReference type="RefSeq" id="WP_052690385.1">
    <property type="nucleotide sequence ID" value="NZ_LANX01000001.1"/>
</dbReference>
<organism evidence="2 3">
    <name type="scientific">Candidatus Neoehrlichia procyonis str. RAC413</name>
    <dbReference type="NCBI Taxonomy" id="1359163"/>
    <lineage>
        <taxon>Bacteria</taxon>
        <taxon>Pseudomonadati</taxon>
        <taxon>Pseudomonadota</taxon>
        <taxon>Alphaproteobacteria</taxon>
        <taxon>Rickettsiales</taxon>
        <taxon>Anaplasmataceae</taxon>
        <taxon>Candidatus Neoehrlichia</taxon>
    </lineage>
</organism>